<organism evidence="4 5">
    <name type="scientific">Caballeronia udeis</name>
    <dbReference type="NCBI Taxonomy" id="1232866"/>
    <lineage>
        <taxon>Bacteria</taxon>
        <taxon>Pseudomonadati</taxon>
        <taxon>Pseudomonadota</taxon>
        <taxon>Betaproteobacteria</taxon>
        <taxon>Burkholderiales</taxon>
        <taxon>Burkholderiaceae</taxon>
        <taxon>Caballeronia</taxon>
    </lineage>
</organism>
<proteinExistence type="inferred from homology"/>
<dbReference type="GO" id="GO:0055130">
    <property type="term" value="P:D-alanine catabolic process"/>
    <property type="evidence" value="ECO:0007669"/>
    <property type="project" value="TreeGrafter"/>
</dbReference>
<protein>
    <submittedName>
        <fullName evidence="4">D-amino acid dehydrogenase small subunit</fullName>
    </submittedName>
</protein>
<name>A0A158J0E8_9BURK</name>
<evidence type="ECO:0000256" key="2">
    <source>
        <dbReference type="ARBA" id="ARBA00023002"/>
    </source>
</evidence>
<dbReference type="GO" id="GO:0005886">
    <property type="term" value="C:plasma membrane"/>
    <property type="evidence" value="ECO:0007669"/>
    <property type="project" value="TreeGrafter"/>
</dbReference>
<dbReference type="NCBIfam" id="NF001933">
    <property type="entry name" value="PRK00711.1"/>
    <property type="match status" value="1"/>
</dbReference>
<gene>
    <name evidence="4" type="ORF">AWB69_06958</name>
</gene>
<dbReference type="Gene3D" id="3.50.50.60">
    <property type="entry name" value="FAD/NAD(P)-binding domain"/>
    <property type="match status" value="2"/>
</dbReference>
<dbReference type="Pfam" id="PF01266">
    <property type="entry name" value="DAO"/>
    <property type="match status" value="1"/>
</dbReference>
<evidence type="ECO:0000256" key="1">
    <source>
        <dbReference type="ARBA" id="ARBA00009410"/>
    </source>
</evidence>
<comment type="similarity">
    <text evidence="1">Belongs to the DadA oxidoreductase family.</text>
</comment>
<feature type="domain" description="FAD dependent oxidoreductase" evidence="3">
    <location>
        <begin position="3"/>
        <end position="401"/>
    </location>
</feature>
<dbReference type="OrthoDB" id="18526at2"/>
<dbReference type="EMBL" id="FCOK02000067">
    <property type="protein sequence ID" value="SAL62326.1"/>
    <property type="molecule type" value="Genomic_DNA"/>
</dbReference>
<sequence>MHVLVLGAGVTGLATAWYLREDGHTVTVVERNEDVALESSFANGGQLSYSYVAPLAGPGILSKLPSWLLRGDSPIRFRPRLDPDQWRWLAQFVGACTQRQSELSTRRLLALSFLSRDLMQQLRTSEPGLHFSHSNAGKLVVHRKRASFDAALRLLDYQRSLGCEQQALDTRECVEKEPALAHLAGQLQGGIFTPSEDSGDCYQFCVGMSRLLRARGVVFRLGTKVTALRRVQGGDRRVEALADDRAIDADQIVLAAGAASAALLKPLGLRVPLYPLKGYSLTMQVDPRGHAPHISITDFERKIVYARLGDRLRVAGMADVTGRRADVDPSRVATLRAESAAAFPDAGNFDEATVWCGLRPATPHGTPIIGSTCYENLWLNLGQGALGFTLALASGRSIADLIAKHLPAVPLDGFTL</sequence>
<dbReference type="RefSeq" id="WP_062091185.1">
    <property type="nucleotide sequence ID" value="NZ_FCOK02000067.1"/>
</dbReference>
<accession>A0A158J0E8</accession>
<dbReference type="GO" id="GO:0005737">
    <property type="term" value="C:cytoplasm"/>
    <property type="evidence" value="ECO:0007669"/>
    <property type="project" value="TreeGrafter"/>
</dbReference>
<reference evidence="4 5" key="1">
    <citation type="submission" date="2016-01" db="EMBL/GenBank/DDBJ databases">
        <authorList>
            <person name="Oliw E.H."/>
        </authorList>
    </citation>
    <scope>NUCLEOTIDE SEQUENCE [LARGE SCALE GENOMIC DNA]</scope>
    <source>
        <strain evidence="4">LMG 27134</strain>
    </source>
</reference>
<evidence type="ECO:0000259" key="3">
    <source>
        <dbReference type="Pfam" id="PF01266"/>
    </source>
</evidence>
<dbReference type="InterPro" id="IPR036188">
    <property type="entry name" value="FAD/NAD-bd_sf"/>
</dbReference>
<dbReference type="SUPFAM" id="SSF51905">
    <property type="entry name" value="FAD/NAD(P)-binding domain"/>
    <property type="match status" value="1"/>
</dbReference>
<keyword evidence="2" id="KW-0560">Oxidoreductase</keyword>
<evidence type="ECO:0000313" key="5">
    <source>
        <dbReference type="Proteomes" id="UP000054683"/>
    </source>
</evidence>
<evidence type="ECO:0000313" key="4">
    <source>
        <dbReference type="EMBL" id="SAL62326.1"/>
    </source>
</evidence>
<dbReference type="AlphaFoldDB" id="A0A158J0E8"/>
<dbReference type="Proteomes" id="UP000054683">
    <property type="component" value="Unassembled WGS sequence"/>
</dbReference>
<dbReference type="PANTHER" id="PTHR13847">
    <property type="entry name" value="SARCOSINE DEHYDROGENASE-RELATED"/>
    <property type="match status" value="1"/>
</dbReference>
<dbReference type="GO" id="GO:0008718">
    <property type="term" value="F:D-amino-acid dehydrogenase activity"/>
    <property type="evidence" value="ECO:0007669"/>
    <property type="project" value="TreeGrafter"/>
</dbReference>
<dbReference type="InterPro" id="IPR006076">
    <property type="entry name" value="FAD-dep_OxRdtase"/>
</dbReference>
<dbReference type="Gene3D" id="3.30.9.10">
    <property type="entry name" value="D-Amino Acid Oxidase, subunit A, domain 2"/>
    <property type="match status" value="1"/>
</dbReference>
<dbReference type="SUPFAM" id="SSF54373">
    <property type="entry name" value="FAD-linked reductases, C-terminal domain"/>
    <property type="match status" value="1"/>
</dbReference>
<dbReference type="PANTHER" id="PTHR13847:SF280">
    <property type="entry name" value="D-AMINO ACID DEHYDROGENASE"/>
    <property type="match status" value="1"/>
</dbReference>